<proteinExistence type="predicted"/>
<feature type="domain" description="PurM-like N-terminal" evidence="6">
    <location>
        <begin position="48"/>
        <end position="157"/>
    </location>
</feature>
<sequence>MNLLEKARAAGCAAKLASEDLERLLNGLAGEGRPDLESRVLSGRAYHEDAVAVAAPQGKALVQTVDFLTPIVNNAFAFGRIAAANALSDVYAMGGEPWCAINVACFPLALAKDDPDILVSILRGGLDALNEAGAVLAGGHTVQDEELKYGLAVTGVIDPEHMAVNSGLQAGHLLVLTKPLGVGILATAIKTGFDGAEESEAELVRWCGRLNNVAGALIRNLKLPAATDVTGFGLGGHILEMAFASGVCVEIDTAALPLLPRVLRYARDGLIPAGSHVNRKYRRRAVLAVNDIDDALESVIFDAQTSGGLLLALPPRLLDRGRDFLLAGGDLACVVGKVLPPRNDGKALLLR</sequence>
<dbReference type="EMBL" id="AP017368">
    <property type="protein sequence ID" value="BAV92433.1"/>
    <property type="molecule type" value="Genomic_DNA"/>
</dbReference>
<dbReference type="PANTHER" id="PTHR10256:SF0">
    <property type="entry name" value="INACTIVE SELENIDE, WATER DIKINASE-LIKE PROTEIN-RELATED"/>
    <property type="match status" value="1"/>
</dbReference>
<evidence type="ECO:0000313" key="9">
    <source>
        <dbReference type="Proteomes" id="UP000242645"/>
    </source>
</evidence>
<keyword evidence="3" id="KW-0418">Kinase</keyword>
<dbReference type="InterPro" id="IPR010918">
    <property type="entry name" value="PurM-like_C_dom"/>
</dbReference>
<dbReference type="CDD" id="cd02195">
    <property type="entry name" value="SelD"/>
    <property type="match status" value="1"/>
</dbReference>
<reference evidence="8 9" key="1">
    <citation type="journal article" date="2017" name="ISME J.">
        <title>Genome of 'Ca. Desulfovibrio trichonymphae', an H2-oxidizing bacterium in a tripartite symbiotic system within a protist cell in the termite gut.</title>
        <authorList>
            <person name="Kuwahara H."/>
            <person name="Yuki M."/>
            <person name="Izawa K."/>
            <person name="Ohkuma M."/>
            <person name="Hongoh Y."/>
        </authorList>
    </citation>
    <scope>NUCLEOTIDE SEQUENCE [LARGE SCALE GENOMIC DNA]</scope>
    <source>
        <strain evidence="8 9">Rs-N31</strain>
    </source>
</reference>
<keyword evidence="4" id="KW-0067">ATP-binding</keyword>
<dbReference type="InterPro" id="IPR036921">
    <property type="entry name" value="PurM-like_N_sf"/>
</dbReference>
<dbReference type="OrthoDB" id="9767928at2"/>
<dbReference type="NCBIfam" id="TIGR00476">
    <property type="entry name" value="selD"/>
    <property type="match status" value="1"/>
</dbReference>
<protein>
    <submittedName>
        <fullName evidence="8">Selenophosphate synthase</fullName>
    </submittedName>
</protein>
<evidence type="ECO:0000256" key="2">
    <source>
        <dbReference type="ARBA" id="ARBA00022741"/>
    </source>
</evidence>
<evidence type="ECO:0000259" key="6">
    <source>
        <dbReference type="Pfam" id="PF00586"/>
    </source>
</evidence>
<name>A0A1J1DRE1_9BACT</name>
<dbReference type="KEGG" id="dtr:RSDT_0921"/>
<dbReference type="InterPro" id="IPR016188">
    <property type="entry name" value="PurM-like_N"/>
</dbReference>
<dbReference type="GO" id="GO:0005524">
    <property type="term" value="F:ATP binding"/>
    <property type="evidence" value="ECO:0007669"/>
    <property type="project" value="UniProtKB-KW"/>
</dbReference>
<evidence type="ECO:0000256" key="5">
    <source>
        <dbReference type="ARBA" id="ARBA00023266"/>
    </source>
</evidence>
<dbReference type="SUPFAM" id="SSF56042">
    <property type="entry name" value="PurM C-terminal domain-like"/>
    <property type="match status" value="1"/>
</dbReference>
<dbReference type="SUPFAM" id="SSF55326">
    <property type="entry name" value="PurM N-terminal domain-like"/>
    <property type="match status" value="1"/>
</dbReference>
<evidence type="ECO:0000256" key="4">
    <source>
        <dbReference type="ARBA" id="ARBA00022840"/>
    </source>
</evidence>
<accession>A0A1J1DRE1</accession>
<keyword evidence="1" id="KW-0808">Transferase</keyword>
<dbReference type="InterPro" id="IPR004536">
    <property type="entry name" value="SPS/SelD"/>
</dbReference>
<dbReference type="Pfam" id="PF00586">
    <property type="entry name" value="AIRS"/>
    <property type="match status" value="1"/>
</dbReference>
<dbReference type="Pfam" id="PF02769">
    <property type="entry name" value="AIRS_C"/>
    <property type="match status" value="1"/>
</dbReference>
<dbReference type="Gene3D" id="3.90.650.10">
    <property type="entry name" value="PurM-like C-terminal domain"/>
    <property type="match status" value="1"/>
</dbReference>
<evidence type="ECO:0000256" key="1">
    <source>
        <dbReference type="ARBA" id="ARBA00022679"/>
    </source>
</evidence>
<dbReference type="InterPro" id="IPR036676">
    <property type="entry name" value="PurM-like_C_sf"/>
</dbReference>
<keyword evidence="2" id="KW-0547">Nucleotide-binding</keyword>
<dbReference type="AlphaFoldDB" id="A0A1J1DRE1"/>
<organism evidence="8 9">
    <name type="scientific">Candidatus Desulfovibrio trichonymphae</name>
    <dbReference type="NCBI Taxonomy" id="1725232"/>
    <lineage>
        <taxon>Bacteria</taxon>
        <taxon>Pseudomonadati</taxon>
        <taxon>Thermodesulfobacteriota</taxon>
        <taxon>Desulfovibrionia</taxon>
        <taxon>Desulfovibrionales</taxon>
        <taxon>Desulfovibrionaceae</taxon>
        <taxon>Desulfovibrio</taxon>
    </lineage>
</organism>
<dbReference type="PIRSF" id="PIRSF036407">
    <property type="entry name" value="Selenphspht_syn"/>
    <property type="match status" value="1"/>
</dbReference>
<dbReference type="Gene3D" id="3.30.1330.10">
    <property type="entry name" value="PurM-like, N-terminal domain"/>
    <property type="match status" value="1"/>
</dbReference>
<dbReference type="Proteomes" id="UP000242645">
    <property type="component" value="Chromosome"/>
</dbReference>
<dbReference type="GO" id="GO:0016260">
    <property type="term" value="P:selenocysteine biosynthetic process"/>
    <property type="evidence" value="ECO:0007669"/>
    <property type="project" value="TreeGrafter"/>
</dbReference>
<dbReference type="PANTHER" id="PTHR10256">
    <property type="entry name" value="SELENIDE, WATER DIKINASE"/>
    <property type="match status" value="1"/>
</dbReference>
<dbReference type="RefSeq" id="WP_096399976.1">
    <property type="nucleotide sequence ID" value="NZ_AP017368.1"/>
</dbReference>
<keyword evidence="5" id="KW-0711">Selenium</keyword>
<evidence type="ECO:0000259" key="7">
    <source>
        <dbReference type="Pfam" id="PF02769"/>
    </source>
</evidence>
<dbReference type="GO" id="GO:0004756">
    <property type="term" value="F:selenide, water dikinase activity"/>
    <property type="evidence" value="ECO:0007669"/>
    <property type="project" value="TreeGrafter"/>
</dbReference>
<evidence type="ECO:0000313" key="8">
    <source>
        <dbReference type="EMBL" id="BAV92433.1"/>
    </source>
</evidence>
<keyword evidence="9" id="KW-1185">Reference proteome</keyword>
<dbReference type="GO" id="GO:0005737">
    <property type="term" value="C:cytoplasm"/>
    <property type="evidence" value="ECO:0007669"/>
    <property type="project" value="TreeGrafter"/>
</dbReference>
<gene>
    <name evidence="8" type="primary">selD</name>
    <name evidence="8" type="ORF">RSDT_0921</name>
</gene>
<evidence type="ECO:0000256" key="3">
    <source>
        <dbReference type="ARBA" id="ARBA00022777"/>
    </source>
</evidence>
<feature type="domain" description="PurM-like C-terminal" evidence="7">
    <location>
        <begin position="169"/>
        <end position="340"/>
    </location>
</feature>